<comment type="subunit">
    <text evidence="12">Monomer. Interacts with DnaB.</text>
</comment>
<proteinExistence type="inferred from homology"/>
<evidence type="ECO:0000256" key="6">
    <source>
        <dbReference type="ARBA" id="ARBA00022723"/>
    </source>
</evidence>
<dbReference type="SMART" id="SM00493">
    <property type="entry name" value="TOPRIM"/>
    <property type="match status" value="1"/>
</dbReference>
<dbReference type="Gene3D" id="3.90.580.10">
    <property type="entry name" value="Zinc finger, CHC2-type domain"/>
    <property type="match status" value="1"/>
</dbReference>
<keyword evidence="11 12" id="KW-0804">Transcription</keyword>
<evidence type="ECO:0000256" key="12">
    <source>
        <dbReference type="HAMAP-Rule" id="MF_00974"/>
    </source>
</evidence>
<evidence type="ECO:0000256" key="8">
    <source>
        <dbReference type="ARBA" id="ARBA00022833"/>
    </source>
</evidence>
<dbReference type="GO" id="GO:0000428">
    <property type="term" value="C:DNA-directed RNA polymerase complex"/>
    <property type="evidence" value="ECO:0007669"/>
    <property type="project" value="UniProtKB-KW"/>
</dbReference>
<dbReference type="InterPro" id="IPR036977">
    <property type="entry name" value="DNA_primase_Znf_CHC2"/>
</dbReference>
<keyword evidence="5 12" id="KW-0235">DNA replication</keyword>
<name>A0A0G0QW89_9BACT</name>
<dbReference type="FunFam" id="3.90.580.10:FF:000001">
    <property type="entry name" value="DNA primase"/>
    <property type="match status" value="1"/>
</dbReference>
<evidence type="ECO:0000256" key="2">
    <source>
        <dbReference type="ARBA" id="ARBA00022515"/>
    </source>
</evidence>
<evidence type="ECO:0000256" key="10">
    <source>
        <dbReference type="ARBA" id="ARBA00023125"/>
    </source>
</evidence>
<dbReference type="InterPro" id="IPR037068">
    <property type="entry name" value="DNA_primase_core_N_sf"/>
</dbReference>
<evidence type="ECO:0000256" key="14">
    <source>
        <dbReference type="PIRSR" id="PIRSR002811-1"/>
    </source>
</evidence>
<evidence type="ECO:0000256" key="4">
    <source>
        <dbReference type="ARBA" id="ARBA00022695"/>
    </source>
</evidence>
<dbReference type="GO" id="GO:0005737">
    <property type="term" value="C:cytoplasm"/>
    <property type="evidence" value="ECO:0007669"/>
    <property type="project" value="TreeGrafter"/>
</dbReference>
<comment type="function">
    <text evidence="12 13">RNA polymerase that catalyzes the synthesis of short RNA molecules used as primers for DNA polymerase during DNA replication.</text>
</comment>
<dbReference type="AlphaFoldDB" id="A0A0G0QW89"/>
<dbReference type="PANTHER" id="PTHR30313">
    <property type="entry name" value="DNA PRIMASE"/>
    <property type="match status" value="1"/>
</dbReference>
<dbReference type="InterPro" id="IPR050219">
    <property type="entry name" value="DnaG_primase"/>
</dbReference>
<dbReference type="Pfam" id="PF13155">
    <property type="entry name" value="Toprim_2"/>
    <property type="match status" value="1"/>
</dbReference>
<comment type="similarity">
    <text evidence="12 13">Belongs to the DnaG primase family.</text>
</comment>
<evidence type="ECO:0000259" key="15">
    <source>
        <dbReference type="PROSITE" id="PS50880"/>
    </source>
</evidence>
<evidence type="ECO:0000256" key="11">
    <source>
        <dbReference type="ARBA" id="ARBA00023163"/>
    </source>
</evidence>
<dbReference type="GO" id="GO:0006269">
    <property type="term" value="P:DNA replication, synthesis of primer"/>
    <property type="evidence" value="ECO:0007669"/>
    <property type="project" value="UniProtKB-UniRule"/>
</dbReference>
<keyword evidence="9" id="KW-0460">Magnesium</keyword>
<gene>
    <name evidence="12" type="primary">dnaG</name>
    <name evidence="16" type="ORF">UT77_C0009G0064</name>
</gene>
<keyword evidence="7 12" id="KW-0863">Zinc-finger</keyword>
<dbReference type="GO" id="GO:0003899">
    <property type="term" value="F:DNA-directed RNA polymerase activity"/>
    <property type="evidence" value="ECO:0007669"/>
    <property type="project" value="UniProtKB-UniRule"/>
</dbReference>
<protein>
    <recommendedName>
        <fullName evidence="12 13">DNA primase</fullName>
        <ecNumber evidence="12">2.7.7.101</ecNumber>
    </recommendedName>
</protein>
<keyword evidence="4 12" id="KW-0548">Nucleotidyltransferase</keyword>
<keyword evidence="2 12" id="KW-0639">Primosome</keyword>
<dbReference type="InterPro" id="IPR013264">
    <property type="entry name" value="DNAG_N"/>
</dbReference>
<dbReference type="Proteomes" id="UP000034881">
    <property type="component" value="Unassembled WGS sequence"/>
</dbReference>
<keyword evidence="10 12" id="KW-0238">DNA-binding</keyword>
<dbReference type="SUPFAM" id="SSF57783">
    <property type="entry name" value="Zinc beta-ribbon"/>
    <property type="match status" value="1"/>
</dbReference>
<comment type="caution">
    <text evidence="16">The sequence shown here is derived from an EMBL/GenBank/DDBJ whole genome shotgun (WGS) entry which is preliminary data.</text>
</comment>
<dbReference type="InterPro" id="IPR030846">
    <property type="entry name" value="DnaG_bac"/>
</dbReference>
<dbReference type="SUPFAM" id="SSF56731">
    <property type="entry name" value="DNA primase core"/>
    <property type="match status" value="1"/>
</dbReference>
<dbReference type="PROSITE" id="PS50880">
    <property type="entry name" value="TOPRIM"/>
    <property type="match status" value="1"/>
</dbReference>
<keyword evidence="6 12" id="KW-0479">Metal-binding</keyword>
<dbReference type="GO" id="GO:0003677">
    <property type="term" value="F:DNA binding"/>
    <property type="evidence" value="ECO:0007669"/>
    <property type="project" value="UniProtKB-KW"/>
</dbReference>
<dbReference type="EMBL" id="LBYB01000009">
    <property type="protein sequence ID" value="KKR41606.1"/>
    <property type="molecule type" value="Genomic_DNA"/>
</dbReference>
<dbReference type="CDD" id="cd03364">
    <property type="entry name" value="TOPRIM_DnaG_primases"/>
    <property type="match status" value="1"/>
</dbReference>
<evidence type="ECO:0000256" key="13">
    <source>
        <dbReference type="PIRNR" id="PIRNR002811"/>
    </source>
</evidence>
<dbReference type="HAMAP" id="MF_00974">
    <property type="entry name" value="DNA_primase_DnaG"/>
    <property type="match status" value="1"/>
</dbReference>
<dbReference type="InterPro" id="IPR006171">
    <property type="entry name" value="TOPRIM_dom"/>
</dbReference>
<dbReference type="PIRSF" id="PIRSF002811">
    <property type="entry name" value="DnaG"/>
    <property type="match status" value="1"/>
</dbReference>
<dbReference type="InterPro" id="IPR002694">
    <property type="entry name" value="Znf_CHC2"/>
</dbReference>
<dbReference type="Pfam" id="PF10410">
    <property type="entry name" value="DnaB_bind"/>
    <property type="match status" value="1"/>
</dbReference>
<dbReference type="Pfam" id="PF01807">
    <property type="entry name" value="Zn_ribbon_DnaG"/>
    <property type="match status" value="1"/>
</dbReference>
<dbReference type="GO" id="GO:1990077">
    <property type="term" value="C:primosome complex"/>
    <property type="evidence" value="ECO:0007669"/>
    <property type="project" value="UniProtKB-KW"/>
</dbReference>
<accession>A0A0G0QW89</accession>
<dbReference type="NCBIfam" id="TIGR01391">
    <property type="entry name" value="dnaG"/>
    <property type="match status" value="1"/>
</dbReference>
<dbReference type="PATRIC" id="fig|1618431.3.peg.1050"/>
<dbReference type="Pfam" id="PF08275">
    <property type="entry name" value="DNAG_N"/>
    <property type="match status" value="1"/>
</dbReference>
<reference evidence="16 17" key="1">
    <citation type="journal article" date="2015" name="Nature">
        <title>rRNA introns, odd ribosomes, and small enigmatic genomes across a large radiation of phyla.</title>
        <authorList>
            <person name="Brown C.T."/>
            <person name="Hug L.A."/>
            <person name="Thomas B.C."/>
            <person name="Sharon I."/>
            <person name="Castelle C.J."/>
            <person name="Singh A."/>
            <person name="Wilkins M.J."/>
            <person name="Williams K.H."/>
            <person name="Banfield J.F."/>
        </authorList>
    </citation>
    <scope>NUCLEOTIDE SEQUENCE [LARGE SCALE GENOMIC DNA]</scope>
</reference>
<dbReference type="InterPro" id="IPR006295">
    <property type="entry name" value="DNA_primase_DnaG"/>
</dbReference>
<feature type="zinc finger region" description="CHC2-type" evidence="12 14">
    <location>
        <begin position="43"/>
        <end position="67"/>
    </location>
</feature>
<dbReference type="SMART" id="SM00400">
    <property type="entry name" value="ZnF_CHCC"/>
    <property type="match status" value="1"/>
</dbReference>
<keyword evidence="1 12" id="KW-0240">DNA-directed RNA polymerase</keyword>
<evidence type="ECO:0000256" key="1">
    <source>
        <dbReference type="ARBA" id="ARBA00022478"/>
    </source>
</evidence>
<dbReference type="Gene3D" id="3.90.980.10">
    <property type="entry name" value="DNA primase, catalytic core, N-terminal domain"/>
    <property type="match status" value="1"/>
</dbReference>
<comment type="catalytic activity">
    <reaction evidence="12">
        <text>ssDNA + n NTP = ssDNA/pppN(pN)n-1 hybrid + (n-1) diphosphate.</text>
        <dbReference type="EC" id="2.7.7.101"/>
    </reaction>
</comment>
<dbReference type="PANTHER" id="PTHR30313:SF2">
    <property type="entry name" value="DNA PRIMASE"/>
    <property type="match status" value="1"/>
</dbReference>
<comment type="domain">
    <text evidence="12">Contains an N-terminal zinc-binding domain, a central core domain that contains the primase activity, and a C-terminal DnaB-binding domain.</text>
</comment>
<keyword evidence="8 12" id="KW-0862">Zinc</keyword>
<evidence type="ECO:0000256" key="5">
    <source>
        <dbReference type="ARBA" id="ARBA00022705"/>
    </source>
</evidence>
<dbReference type="InterPro" id="IPR019475">
    <property type="entry name" value="DNA_primase_DnaB-bd"/>
</dbReference>
<feature type="domain" description="Toprim" evidence="15">
    <location>
        <begin position="257"/>
        <end position="338"/>
    </location>
</feature>
<evidence type="ECO:0000256" key="3">
    <source>
        <dbReference type="ARBA" id="ARBA00022679"/>
    </source>
</evidence>
<sequence>MGFWDYCKPMDDVELIKEKINIVDLISEYLTLKKAGVNFKAPCPFHNEKTPSFVVSPERQIWHCFGCQKGGDLFTFLMEKEGMEFKEALEMLAKKAGVVLQKKADDKKDFKDRLFEINLKAQEFFHYILTKHPLGKKALNYLQERGILTEIIEEFGIGYAPNSWESLTRFLLKRGFTHQEIISSGLGVASKSGSYDRFRGRITFPLIDAKGNLRGFSGRVLMPAEPKYINTPQTPIFDKGNFLFGLNLAKGEIRNKKEVVLVEGEMDMIASYQAGFKNVVASKGTALTEGQIDMLKKFTENLSLGFDMDLAGDSACRRGIEIADKAGLNIQVVQLEGGKDAAEVIKSDPAIWQKAISGAVPIYDYYLTSIAKRYDSKKPSDLRKIGEELIPVWAKITDDLVRERYIQRLASFLKTDEKILRVAVEKARTASPKSYAPLLQTTKTADNVVPVKGRRELLEEYLIALLLHPPQESDFVPGFPETLFLAEKWRQLYVLLVLYLDSISFKSTAFNINDFVSTLPSELTVEVDRLYLMELDERFSEDKHWKKELEGVISELKKALIKASLEKLSLEIKNAQEFDKMDTVESLNKRFRDLSVKLKNL</sequence>
<dbReference type="Gene3D" id="3.40.1360.10">
    <property type="match status" value="1"/>
</dbReference>
<evidence type="ECO:0000256" key="7">
    <source>
        <dbReference type="ARBA" id="ARBA00022771"/>
    </source>
</evidence>
<organism evidence="16 17">
    <name type="scientific">Candidatus Daviesbacteria bacterium GW2011_GWC2_40_12</name>
    <dbReference type="NCBI Taxonomy" id="1618431"/>
    <lineage>
        <taxon>Bacteria</taxon>
        <taxon>Candidatus Daviesiibacteriota</taxon>
    </lineage>
</organism>
<evidence type="ECO:0000313" key="17">
    <source>
        <dbReference type="Proteomes" id="UP000034881"/>
    </source>
</evidence>
<evidence type="ECO:0000256" key="9">
    <source>
        <dbReference type="ARBA" id="ARBA00022842"/>
    </source>
</evidence>
<keyword evidence="3 12" id="KW-0808">Transferase</keyword>
<dbReference type="EC" id="2.7.7.101" evidence="12"/>
<comment type="cofactor">
    <cofactor evidence="12 13 14">
        <name>Zn(2+)</name>
        <dbReference type="ChEBI" id="CHEBI:29105"/>
    </cofactor>
    <text evidence="12 13 14">Binds 1 zinc ion per monomer.</text>
</comment>
<dbReference type="InterPro" id="IPR034151">
    <property type="entry name" value="TOPRIM_DnaG_bac"/>
</dbReference>
<evidence type="ECO:0000313" key="16">
    <source>
        <dbReference type="EMBL" id="KKR41606.1"/>
    </source>
</evidence>
<dbReference type="GO" id="GO:0008270">
    <property type="term" value="F:zinc ion binding"/>
    <property type="evidence" value="ECO:0007669"/>
    <property type="project" value="UniProtKB-UniRule"/>
</dbReference>